<evidence type="ECO:0000313" key="1">
    <source>
        <dbReference type="EMBL" id="QHU19093.1"/>
    </source>
</evidence>
<sequence>MKIYIVNITPQSLKNKINLFKQDYEFSEKIKYELNSIDYGLHIIQDNKIHLVESTFNTDYQLIKNYENVDLLIDKSNYKLIPVKSQMPVNYVITIHHVFEFKVLKNSKLSLIIECLEETENFVKKLIPVNFYFNYNNDNLDLKDTFFQEEFNVFLSKLN</sequence>
<organism evidence="1">
    <name type="scientific">viral metagenome</name>
    <dbReference type="NCBI Taxonomy" id="1070528"/>
    <lineage>
        <taxon>unclassified sequences</taxon>
        <taxon>metagenomes</taxon>
        <taxon>organismal metagenomes</taxon>
    </lineage>
</organism>
<dbReference type="EMBL" id="MN740944">
    <property type="protein sequence ID" value="QHU19093.1"/>
    <property type="molecule type" value="Genomic_DNA"/>
</dbReference>
<accession>A0A6C0KP95</accession>
<protein>
    <submittedName>
        <fullName evidence="1">Uncharacterized protein</fullName>
    </submittedName>
</protein>
<proteinExistence type="predicted"/>
<name>A0A6C0KP95_9ZZZZ</name>
<reference evidence="1" key="1">
    <citation type="journal article" date="2020" name="Nature">
        <title>Giant virus diversity and host interactions through global metagenomics.</title>
        <authorList>
            <person name="Schulz F."/>
            <person name="Roux S."/>
            <person name="Paez-Espino D."/>
            <person name="Jungbluth S."/>
            <person name="Walsh D.A."/>
            <person name="Denef V.J."/>
            <person name="McMahon K.D."/>
            <person name="Konstantinidis K.T."/>
            <person name="Eloe-Fadrosh E.A."/>
            <person name="Kyrpides N.C."/>
            <person name="Woyke T."/>
        </authorList>
    </citation>
    <scope>NUCLEOTIDE SEQUENCE</scope>
    <source>
        <strain evidence="1">GVMAG-S-3300013014-104</strain>
    </source>
</reference>
<dbReference type="AlphaFoldDB" id="A0A6C0KP95"/>